<sequence>MSAQAPAQRPRVTRALMGRTLAVALTGMHGHLVEVEADIGQSLPGFVLLGLPDQSLQESRDRIKAAARNSGLPLTRRHLTVNLVPAALHKRGPGFDLAIVMSAYTADRQVTGTDQAVFLAELGLDGRLRHAPGILPSVMAAVDAGHPDVVVAAASVEEASLVPGARVRGFETLSEVIRAFGGDPDPVTIPAVIRPPACRHRPEDGADQEGATPRLRVITAAELPDLADVPGQSEARYALEVAAAGGHHLLLEGSPGAGKTMLAERLPSILPSLDDRTALEVTAVRSLTPRSGEAASLVRAAPFVAPHHSSSMAALVGGGSGLARPGAASLAHGGVLFLDEAPEFERRVLDALRQPLESGTVTLHRAAGAVSYPARFQLVLAANPCPCGWGIGRAARCRCTSLQRRRYAAKLSGPLLDRVDLQVTVPALDASALTRGAGGESSASVAERVQAAVDRQLARLAPWGLSRNSHLPASALRQGRLAPDRAVRRALDHALDHGELTARGYARVLRVAWTVADLNGSETPTAADIDTALYLRRRTEREDT</sequence>
<keyword evidence="3" id="KW-0067">ATP-binding</keyword>
<feature type="domain" description="MCM C-terminal AAA(+) ATPase" evidence="4">
    <location>
        <begin position="326"/>
        <end position="421"/>
    </location>
</feature>
<dbReference type="GO" id="GO:0003677">
    <property type="term" value="F:DNA binding"/>
    <property type="evidence" value="ECO:0007669"/>
    <property type="project" value="InterPro"/>
</dbReference>
<keyword evidence="2" id="KW-0547">Nucleotide-binding</keyword>
<proteinExistence type="inferred from homology"/>
<dbReference type="InterPro" id="IPR001208">
    <property type="entry name" value="MCM_dom"/>
</dbReference>
<dbReference type="PANTHER" id="PTHR32039">
    <property type="entry name" value="MAGNESIUM-CHELATASE SUBUNIT CHLI"/>
    <property type="match status" value="1"/>
</dbReference>
<evidence type="ECO:0000256" key="2">
    <source>
        <dbReference type="ARBA" id="ARBA00022741"/>
    </source>
</evidence>
<dbReference type="SUPFAM" id="SSF54211">
    <property type="entry name" value="Ribosomal protein S5 domain 2-like"/>
    <property type="match status" value="1"/>
</dbReference>
<dbReference type="InterPro" id="IPR004482">
    <property type="entry name" value="Mg_chelat-rel"/>
</dbReference>
<dbReference type="Gene3D" id="3.30.230.10">
    <property type="match status" value="1"/>
</dbReference>
<gene>
    <name evidence="5" type="ORF">SAMN04487966_102138</name>
</gene>
<evidence type="ECO:0000256" key="1">
    <source>
        <dbReference type="ARBA" id="ARBA00006354"/>
    </source>
</evidence>
<evidence type="ECO:0000259" key="4">
    <source>
        <dbReference type="PROSITE" id="PS50051"/>
    </source>
</evidence>
<dbReference type="CDD" id="cd00009">
    <property type="entry name" value="AAA"/>
    <property type="match status" value="1"/>
</dbReference>
<dbReference type="InterPro" id="IPR027417">
    <property type="entry name" value="P-loop_NTPase"/>
</dbReference>
<dbReference type="PANTHER" id="PTHR32039:SF7">
    <property type="entry name" value="COMPETENCE PROTEIN COMM"/>
    <property type="match status" value="1"/>
</dbReference>
<dbReference type="Gene3D" id="3.40.50.300">
    <property type="entry name" value="P-loop containing nucleotide triphosphate hydrolases"/>
    <property type="match status" value="1"/>
</dbReference>
<keyword evidence="6" id="KW-1185">Reference proteome</keyword>
<dbReference type="SMART" id="SM00382">
    <property type="entry name" value="AAA"/>
    <property type="match status" value="1"/>
</dbReference>
<accession>A0A1I7MGF8</accession>
<dbReference type="PROSITE" id="PS50051">
    <property type="entry name" value="MCM_2"/>
    <property type="match status" value="1"/>
</dbReference>
<dbReference type="NCBIfam" id="TIGR00368">
    <property type="entry name" value="YifB family Mg chelatase-like AAA ATPase"/>
    <property type="match status" value="1"/>
</dbReference>
<dbReference type="SUPFAM" id="SSF52540">
    <property type="entry name" value="P-loop containing nucleoside triphosphate hydrolases"/>
    <property type="match status" value="1"/>
</dbReference>
<evidence type="ECO:0000313" key="5">
    <source>
        <dbReference type="EMBL" id="SFV21017.1"/>
    </source>
</evidence>
<dbReference type="STRING" id="574650.SAMN04487966_102138"/>
<dbReference type="AlphaFoldDB" id="A0A1I7MGF8"/>
<reference evidence="5 6" key="1">
    <citation type="submission" date="2016-10" db="EMBL/GenBank/DDBJ databases">
        <authorList>
            <person name="de Groot N.N."/>
        </authorList>
    </citation>
    <scope>NUCLEOTIDE SEQUENCE [LARGE SCALE GENOMIC DNA]</scope>
    <source>
        <strain evidence="5 6">CGMCC 1.7054</strain>
    </source>
</reference>
<dbReference type="InterPro" id="IPR045006">
    <property type="entry name" value="CHLI-like"/>
</dbReference>
<dbReference type="Pfam" id="PF01078">
    <property type="entry name" value="Mg_chelatase"/>
    <property type="match status" value="1"/>
</dbReference>
<dbReference type="InterPro" id="IPR003593">
    <property type="entry name" value="AAA+_ATPase"/>
</dbReference>
<dbReference type="Proteomes" id="UP000198881">
    <property type="component" value="Unassembled WGS sequence"/>
</dbReference>
<name>A0A1I7MGF8_9MICC</name>
<comment type="similarity">
    <text evidence="1">Belongs to the Mg-chelatase subunits D/I family. ComM subfamily.</text>
</comment>
<organism evidence="5 6">
    <name type="scientific">Micrococcus terreus</name>
    <dbReference type="NCBI Taxonomy" id="574650"/>
    <lineage>
        <taxon>Bacteria</taxon>
        <taxon>Bacillati</taxon>
        <taxon>Actinomycetota</taxon>
        <taxon>Actinomycetes</taxon>
        <taxon>Micrococcales</taxon>
        <taxon>Micrococcaceae</taxon>
        <taxon>Micrococcus</taxon>
    </lineage>
</organism>
<dbReference type="Pfam" id="PF13335">
    <property type="entry name" value="Mg_chelatase_C"/>
    <property type="match status" value="1"/>
</dbReference>
<dbReference type="InterPro" id="IPR014721">
    <property type="entry name" value="Ribsml_uS5_D2-typ_fold_subgr"/>
</dbReference>
<protein>
    <submittedName>
        <fullName evidence="5">Magnesium chelatase family protein</fullName>
    </submittedName>
</protein>
<dbReference type="PRINTS" id="PR01657">
    <property type="entry name" value="MCMFAMILY"/>
</dbReference>
<evidence type="ECO:0000256" key="3">
    <source>
        <dbReference type="ARBA" id="ARBA00022840"/>
    </source>
</evidence>
<dbReference type="InterPro" id="IPR025158">
    <property type="entry name" value="Mg_chelat-rel_C"/>
</dbReference>
<evidence type="ECO:0000313" key="6">
    <source>
        <dbReference type="Proteomes" id="UP000198881"/>
    </source>
</evidence>
<dbReference type="InterPro" id="IPR020568">
    <property type="entry name" value="Ribosomal_Su5_D2-typ_SF"/>
</dbReference>
<dbReference type="Pfam" id="PF13541">
    <property type="entry name" value="ChlI"/>
    <property type="match status" value="1"/>
</dbReference>
<dbReference type="GO" id="GO:0005524">
    <property type="term" value="F:ATP binding"/>
    <property type="evidence" value="ECO:0007669"/>
    <property type="project" value="UniProtKB-KW"/>
</dbReference>
<dbReference type="InterPro" id="IPR000523">
    <property type="entry name" value="Mg_chelatse_chII-like_cat_dom"/>
</dbReference>
<dbReference type="EMBL" id="FPCG01000002">
    <property type="protein sequence ID" value="SFV21017.1"/>
    <property type="molecule type" value="Genomic_DNA"/>
</dbReference>